<dbReference type="SUPFAM" id="SSF48452">
    <property type="entry name" value="TPR-like"/>
    <property type="match status" value="1"/>
</dbReference>
<evidence type="ECO:0000256" key="4">
    <source>
        <dbReference type="PROSITE-ProRule" id="PRU00339"/>
    </source>
</evidence>
<keyword evidence="1 6" id="KW-0378">Hydrolase</keyword>
<dbReference type="SMART" id="SM00028">
    <property type="entry name" value="TPR"/>
    <property type="match status" value="1"/>
</dbReference>
<dbReference type="Gene3D" id="1.25.40.10">
    <property type="entry name" value="Tetratricopeptide repeat domain"/>
    <property type="match status" value="1"/>
</dbReference>
<dbReference type="InterPro" id="IPR019734">
    <property type="entry name" value="TPR_rpt"/>
</dbReference>
<keyword evidence="2" id="KW-0442">Lipid degradation</keyword>
<dbReference type="PROSITE" id="PS50005">
    <property type="entry name" value="TPR"/>
    <property type="match status" value="1"/>
</dbReference>
<dbReference type="InterPro" id="IPR000383">
    <property type="entry name" value="Xaa-Pro-like_dom"/>
</dbReference>
<evidence type="ECO:0000256" key="2">
    <source>
        <dbReference type="ARBA" id="ARBA00022963"/>
    </source>
</evidence>
<keyword evidence="7" id="KW-1185">Reference proteome</keyword>
<reference evidence="6 7" key="1">
    <citation type="submission" date="2020-09" db="EMBL/GenBank/DDBJ databases">
        <title>Echinicola sp. CAU 1574 isolated from sand of Sido Beach.</title>
        <authorList>
            <person name="Kim W."/>
        </authorList>
    </citation>
    <scope>NUCLEOTIDE SEQUENCE [LARGE SCALE GENOMIC DNA]</scope>
    <source>
        <strain evidence="6 7">CAU 1574</strain>
    </source>
</reference>
<dbReference type="SUPFAM" id="SSF53474">
    <property type="entry name" value="alpha/beta-Hydrolases"/>
    <property type="match status" value="1"/>
</dbReference>
<feature type="domain" description="Xaa-Pro dipeptidyl-peptidase-like" evidence="5">
    <location>
        <begin position="133"/>
        <end position="247"/>
    </location>
</feature>
<accession>A0ABR9AP27</accession>
<keyword evidence="4" id="KW-0802">TPR repeat</keyword>
<protein>
    <submittedName>
        <fullName evidence="6">Dienelactone hydrolase family protein</fullName>
    </submittedName>
</protein>
<feature type="repeat" description="TPR" evidence="4">
    <location>
        <begin position="463"/>
        <end position="496"/>
    </location>
</feature>
<dbReference type="Pfam" id="PF02129">
    <property type="entry name" value="Peptidase_S15"/>
    <property type="match status" value="1"/>
</dbReference>
<evidence type="ECO:0000256" key="1">
    <source>
        <dbReference type="ARBA" id="ARBA00022801"/>
    </source>
</evidence>
<name>A0ABR9AP27_9BACT</name>
<gene>
    <name evidence="6" type="ORF">IFO69_17455</name>
</gene>
<dbReference type="GO" id="GO:0016787">
    <property type="term" value="F:hydrolase activity"/>
    <property type="evidence" value="ECO:0007669"/>
    <property type="project" value="UniProtKB-KW"/>
</dbReference>
<sequence length="508" mass="58355">MKISICLIWIFFEANSVFAQTSLKEIGLEHGSHTVGFTHYLASDSTRTYKRIFDWNNNTIPRPIPISIWYPSKATLKGTKPMQVLDYMEILKEEEEWEYLPNEQILNWFNYANTTANQNHLKEQTITYFGLQPENGENGKYPVIVYAPSYQASSIENFALCSFLASHGYIVLSSPSRGTENRFLEGGTEKDMETQARDIEFLIKEASLLSTADLGKIATIGFSFGGLSNVLSQMRNESIKAIVSLDGSIKYQYSTLKKSPFFDIKKVDIPFIHMAQKDIPEEVMKEHNINPTLNHQFEFYDSLVYSQAYQLKFNHLTHAYFSTLGVLFQERDKRQDKSDAEIMDSYRWVSIYTLKFLDASLKNNEDGFAFLENPPVQNGMIILKTKLAQQRPFDFQDFNELASKHDYKDLETLYEETLQKHPSMQLPEGNLNNLGLQLTFNPETSQYGISIFLLATHLYPNSANLYDSMAEAYLFIGDRDNAIVNFKKSLSLNPHNQNATARLKQLQE</sequence>
<comment type="caution">
    <text evidence="6">The sequence shown here is derived from an EMBL/GenBank/DDBJ whole genome shotgun (WGS) entry which is preliminary data.</text>
</comment>
<evidence type="ECO:0000259" key="5">
    <source>
        <dbReference type="Pfam" id="PF02129"/>
    </source>
</evidence>
<dbReference type="InterPro" id="IPR029058">
    <property type="entry name" value="AB_hydrolase_fold"/>
</dbReference>
<dbReference type="InterPro" id="IPR011990">
    <property type="entry name" value="TPR-like_helical_dom_sf"/>
</dbReference>
<dbReference type="Proteomes" id="UP000647133">
    <property type="component" value="Unassembled WGS sequence"/>
</dbReference>
<proteinExistence type="predicted"/>
<evidence type="ECO:0000313" key="6">
    <source>
        <dbReference type="EMBL" id="MBD8490543.1"/>
    </source>
</evidence>
<evidence type="ECO:0000256" key="3">
    <source>
        <dbReference type="ARBA" id="ARBA00023098"/>
    </source>
</evidence>
<dbReference type="PANTHER" id="PTHR10272">
    <property type="entry name" value="PLATELET-ACTIVATING FACTOR ACETYLHYDROLASE"/>
    <property type="match status" value="1"/>
</dbReference>
<dbReference type="EMBL" id="JACYTQ010000007">
    <property type="protein sequence ID" value="MBD8490543.1"/>
    <property type="molecule type" value="Genomic_DNA"/>
</dbReference>
<keyword evidence="3" id="KW-0443">Lipid metabolism</keyword>
<dbReference type="Gene3D" id="3.40.50.1820">
    <property type="entry name" value="alpha/beta hydrolase"/>
    <property type="match status" value="1"/>
</dbReference>
<dbReference type="PANTHER" id="PTHR10272:SF0">
    <property type="entry name" value="PLATELET-ACTIVATING FACTOR ACETYLHYDROLASE"/>
    <property type="match status" value="1"/>
</dbReference>
<evidence type="ECO:0000313" key="7">
    <source>
        <dbReference type="Proteomes" id="UP000647133"/>
    </source>
</evidence>
<organism evidence="6 7">
    <name type="scientific">Echinicola arenosa</name>
    <dbReference type="NCBI Taxonomy" id="2774144"/>
    <lineage>
        <taxon>Bacteria</taxon>
        <taxon>Pseudomonadati</taxon>
        <taxon>Bacteroidota</taxon>
        <taxon>Cytophagia</taxon>
        <taxon>Cytophagales</taxon>
        <taxon>Cyclobacteriaceae</taxon>
        <taxon>Echinicola</taxon>
    </lineage>
</organism>